<organism evidence="9 10">
    <name type="scientific">Bowmanella dokdonensis</name>
    <dbReference type="NCBI Taxonomy" id="751969"/>
    <lineage>
        <taxon>Bacteria</taxon>
        <taxon>Pseudomonadati</taxon>
        <taxon>Pseudomonadota</taxon>
        <taxon>Gammaproteobacteria</taxon>
        <taxon>Alteromonadales</taxon>
        <taxon>Alteromonadaceae</taxon>
        <taxon>Bowmanella</taxon>
    </lineage>
</organism>
<comment type="subcellular location">
    <subcellularLocation>
        <location evidence="6">Cell membrane</location>
        <topology evidence="6">Multi-pass membrane protein</topology>
    </subcellularLocation>
    <subcellularLocation>
        <location evidence="1">Membrane</location>
        <topology evidence="1">Multi-pass membrane protein</topology>
    </subcellularLocation>
</comment>
<dbReference type="Pfam" id="PF00510">
    <property type="entry name" value="COX3"/>
    <property type="match status" value="1"/>
</dbReference>
<evidence type="ECO:0000256" key="6">
    <source>
        <dbReference type="RuleBase" id="RU003376"/>
    </source>
</evidence>
<evidence type="ECO:0000256" key="5">
    <source>
        <dbReference type="ARBA" id="ARBA00023136"/>
    </source>
</evidence>
<evidence type="ECO:0000259" key="8">
    <source>
        <dbReference type="PROSITE" id="PS50253"/>
    </source>
</evidence>
<dbReference type="Gene3D" id="1.20.120.80">
    <property type="entry name" value="Cytochrome c oxidase, subunit III, four-helix bundle"/>
    <property type="match status" value="1"/>
</dbReference>
<keyword evidence="3 6" id="KW-0812">Transmembrane</keyword>
<dbReference type="EMBL" id="JAFKCV010000007">
    <property type="protein sequence ID" value="MBN7826202.1"/>
    <property type="molecule type" value="Genomic_DNA"/>
</dbReference>
<dbReference type="InterPro" id="IPR000298">
    <property type="entry name" value="Cyt_c_oxidase-like_su3"/>
</dbReference>
<evidence type="ECO:0000256" key="3">
    <source>
        <dbReference type="ARBA" id="ARBA00022692"/>
    </source>
</evidence>
<dbReference type="SUPFAM" id="SSF81452">
    <property type="entry name" value="Cytochrome c oxidase subunit III-like"/>
    <property type="match status" value="1"/>
</dbReference>
<reference evidence="9" key="1">
    <citation type="submission" date="2021-03" db="EMBL/GenBank/DDBJ databases">
        <title>novel species isolated from a fishpond in China.</title>
        <authorList>
            <person name="Lu H."/>
            <person name="Cai Z."/>
        </authorList>
    </citation>
    <scope>NUCLEOTIDE SEQUENCE</scope>
    <source>
        <strain evidence="9">JCM 30855</strain>
    </source>
</reference>
<evidence type="ECO:0000256" key="7">
    <source>
        <dbReference type="SAM" id="Phobius"/>
    </source>
</evidence>
<feature type="transmembrane region" description="Helical" evidence="7">
    <location>
        <begin position="183"/>
        <end position="202"/>
    </location>
</feature>
<feature type="transmembrane region" description="Helical" evidence="7">
    <location>
        <begin position="145"/>
        <end position="171"/>
    </location>
</feature>
<evidence type="ECO:0000313" key="10">
    <source>
        <dbReference type="Proteomes" id="UP000664654"/>
    </source>
</evidence>
<keyword evidence="4 7" id="KW-1133">Transmembrane helix</keyword>
<sequence length="218" mass="24323">MSLLQVLREKPWQAQAVSASTSGGNVGRTGLKILLGVISVLFLLFFVAFLMRSQYPDWQPLAEEPGQPLYNKSALWLNTIYLGVASLMFQWASRSAGRSNWRTARVGMLLGGLFAAAFVGGQWMFWQELQSQGFLVNDSPALSFFYLLTGLHAVHVLAGLLVWLLSMLGLAGRLHRTDFVRLCTLYWHFLLLLWLVLFGFLVSKPETYDAIAAFCGLG</sequence>
<keyword evidence="10" id="KW-1185">Reference proteome</keyword>
<comment type="similarity">
    <text evidence="2 6">Belongs to the cytochrome c oxidase subunit 3 family.</text>
</comment>
<comment type="caution">
    <text evidence="9">The sequence shown here is derived from an EMBL/GenBank/DDBJ whole genome shotgun (WGS) entry which is preliminary data.</text>
</comment>
<dbReference type="InterPro" id="IPR013833">
    <property type="entry name" value="Cyt_c_oxidase_su3_a-hlx"/>
</dbReference>
<proteinExistence type="inferred from homology"/>
<dbReference type="InterPro" id="IPR024791">
    <property type="entry name" value="Cyt_c/ubiquinol_Oxase_su3"/>
</dbReference>
<evidence type="ECO:0000256" key="1">
    <source>
        <dbReference type="ARBA" id="ARBA00004141"/>
    </source>
</evidence>
<protein>
    <submittedName>
        <fullName evidence="9">Cytochrome c oxidase subunit 3</fullName>
    </submittedName>
</protein>
<dbReference type="InterPro" id="IPR035973">
    <property type="entry name" value="Cyt_c_oxidase_su3-like_sf"/>
</dbReference>
<evidence type="ECO:0000256" key="2">
    <source>
        <dbReference type="ARBA" id="ARBA00010581"/>
    </source>
</evidence>
<dbReference type="GO" id="GO:0019646">
    <property type="term" value="P:aerobic electron transport chain"/>
    <property type="evidence" value="ECO:0007669"/>
    <property type="project" value="InterPro"/>
</dbReference>
<name>A0A939IS04_9ALTE</name>
<dbReference type="PANTHER" id="PTHR11403:SF10">
    <property type="entry name" value="CYTOCHROME C OXIDASE"/>
    <property type="match status" value="1"/>
</dbReference>
<feature type="transmembrane region" description="Helical" evidence="7">
    <location>
        <begin position="33"/>
        <end position="53"/>
    </location>
</feature>
<accession>A0A939IS04</accession>
<dbReference type="GO" id="GO:0004129">
    <property type="term" value="F:cytochrome-c oxidase activity"/>
    <property type="evidence" value="ECO:0007669"/>
    <property type="project" value="InterPro"/>
</dbReference>
<dbReference type="PANTHER" id="PTHR11403">
    <property type="entry name" value="CYTOCHROME C OXIDASE SUBUNIT III"/>
    <property type="match status" value="1"/>
</dbReference>
<evidence type="ECO:0000313" key="9">
    <source>
        <dbReference type="EMBL" id="MBN7826202.1"/>
    </source>
</evidence>
<dbReference type="PROSITE" id="PS50253">
    <property type="entry name" value="COX3"/>
    <property type="match status" value="1"/>
</dbReference>
<feature type="transmembrane region" description="Helical" evidence="7">
    <location>
        <begin position="73"/>
        <end position="92"/>
    </location>
</feature>
<evidence type="ECO:0000256" key="4">
    <source>
        <dbReference type="ARBA" id="ARBA00022989"/>
    </source>
</evidence>
<dbReference type="AlphaFoldDB" id="A0A939IS04"/>
<feature type="transmembrane region" description="Helical" evidence="7">
    <location>
        <begin position="104"/>
        <end position="125"/>
    </location>
</feature>
<dbReference type="RefSeq" id="WP_206574317.1">
    <property type="nucleotide sequence ID" value="NZ_JAFKCV010000007.1"/>
</dbReference>
<dbReference type="GO" id="GO:0005886">
    <property type="term" value="C:plasma membrane"/>
    <property type="evidence" value="ECO:0007669"/>
    <property type="project" value="UniProtKB-SubCell"/>
</dbReference>
<feature type="domain" description="Heme-copper oxidase subunit III family profile" evidence="8">
    <location>
        <begin position="1"/>
        <end position="206"/>
    </location>
</feature>
<dbReference type="Proteomes" id="UP000664654">
    <property type="component" value="Unassembled WGS sequence"/>
</dbReference>
<keyword evidence="5 7" id="KW-0472">Membrane</keyword>
<gene>
    <name evidence="9" type="ORF">J0A66_13285</name>
</gene>